<organism evidence="2">
    <name type="scientific">Tanacetum cinerariifolium</name>
    <name type="common">Dalmatian daisy</name>
    <name type="synonym">Chrysanthemum cinerariifolium</name>
    <dbReference type="NCBI Taxonomy" id="118510"/>
    <lineage>
        <taxon>Eukaryota</taxon>
        <taxon>Viridiplantae</taxon>
        <taxon>Streptophyta</taxon>
        <taxon>Embryophyta</taxon>
        <taxon>Tracheophyta</taxon>
        <taxon>Spermatophyta</taxon>
        <taxon>Magnoliopsida</taxon>
        <taxon>eudicotyledons</taxon>
        <taxon>Gunneridae</taxon>
        <taxon>Pentapetalae</taxon>
        <taxon>asterids</taxon>
        <taxon>campanulids</taxon>
        <taxon>Asterales</taxon>
        <taxon>Asteraceae</taxon>
        <taxon>Asteroideae</taxon>
        <taxon>Anthemideae</taxon>
        <taxon>Anthemidinae</taxon>
        <taxon>Tanacetum</taxon>
    </lineage>
</organism>
<accession>A0A6L2MF45</accession>
<feature type="compositionally biased region" description="Basic residues" evidence="1">
    <location>
        <begin position="126"/>
        <end position="143"/>
    </location>
</feature>
<reference evidence="2" key="1">
    <citation type="journal article" date="2019" name="Sci. Rep.">
        <title>Draft genome of Tanacetum cinerariifolium, the natural source of mosquito coil.</title>
        <authorList>
            <person name="Yamashiro T."/>
            <person name="Shiraishi A."/>
            <person name="Satake H."/>
            <person name="Nakayama K."/>
        </authorList>
    </citation>
    <scope>NUCLEOTIDE SEQUENCE</scope>
</reference>
<feature type="compositionally biased region" description="Acidic residues" evidence="1">
    <location>
        <begin position="1"/>
        <end position="11"/>
    </location>
</feature>
<comment type="caution">
    <text evidence="2">The sequence shown here is derived from an EMBL/GenBank/DDBJ whole genome shotgun (WGS) entry which is preliminary data.</text>
</comment>
<evidence type="ECO:0000313" key="2">
    <source>
        <dbReference type="EMBL" id="GEU71352.1"/>
    </source>
</evidence>
<feature type="region of interest" description="Disordered" evidence="1">
    <location>
        <begin position="1"/>
        <end position="37"/>
    </location>
</feature>
<dbReference type="AlphaFoldDB" id="A0A6L2MF45"/>
<sequence length="143" mass="16270">MVDSQPMEEEIQGVKTKDVETETHGGPTKPVLQAQKTPSHSLAFIKENIKVLRTMIKEHDQQAKIKATPKRLAYVDSDKEALAKSPTRGFFNSFSLESFGTSDTYRQTRYAGKKSEDSFQEQRNSTLKKVKKAGRPKHNQREM</sequence>
<gene>
    <name evidence="2" type="ORF">Tci_043330</name>
</gene>
<dbReference type="EMBL" id="BKCJ010006291">
    <property type="protein sequence ID" value="GEU71352.1"/>
    <property type="molecule type" value="Genomic_DNA"/>
</dbReference>
<feature type="region of interest" description="Disordered" evidence="1">
    <location>
        <begin position="107"/>
        <end position="143"/>
    </location>
</feature>
<proteinExistence type="predicted"/>
<name>A0A6L2MF45_TANCI</name>
<evidence type="ECO:0000256" key="1">
    <source>
        <dbReference type="SAM" id="MobiDB-lite"/>
    </source>
</evidence>
<protein>
    <submittedName>
        <fullName evidence="2">Uncharacterized protein</fullName>
    </submittedName>
</protein>